<evidence type="ECO:0000313" key="1">
    <source>
        <dbReference type="EMBL" id="GAG05534.1"/>
    </source>
</evidence>
<name>X0UIG4_9ZZZZ</name>
<comment type="caution">
    <text evidence="1">The sequence shown here is derived from an EMBL/GenBank/DDBJ whole genome shotgun (WGS) entry which is preliminary data.</text>
</comment>
<accession>X0UIG4</accession>
<dbReference type="AlphaFoldDB" id="X0UIG4"/>
<reference evidence="1" key="1">
    <citation type="journal article" date="2014" name="Front. Microbiol.">
        <title>High frequency of phylogenetically diverse reductive dehalogenase-homologous genes in deep subseafloor sedimentary metagenomes.</title>
        <authorList>
            <person name="Kawai M."/>
            <person name="Futagami T."/>
            <person name="Toyoda A."/>
            <person name="Takaki Y."/>
            <person name="Nishi S."/>
            <person name="Hori S."/>
            <person name="Arai W."/>
            <person name="Tsubouchi T."/>
            <person name="Morono Y."/>
            <person name="Uchiyama I."/>
            <person name="Ito T."/>
            <person name="Fujiyama A."/>
            <person name="Inagaki F."/>
            <person name="Takami H."/>
        </authorList>
    </citation>
    <scope>NUCLEOTIDE SEQUENCE</scope>
    <source>
        <strain evidence="1">Expedition CK06-06</strain>
    </source>
</reference>
<feature type="non-terminal residue" evidence="1">
    <location>
        <position position="45"/>
    </location>
</feature>
<organism evidence="1">
    <name type="scientific">marine sediment metagenome</name>
    <dbReference type="NCBI Taxonomy" id="412755"/>
    <lineage>
        <taxon>unclassified sequences</taxon>
        <taxon>metagenomes</taxon>
        <taxon>ecological metagenomes</taxon>
    </lineage>
</organism>
<dbReference type="EMBL" id="BARS01020287">
    <property type="protein sequence ID" value="GAG05534.1"/>
    <property type="molecule type" value="Genomic_DNA"/>
</dbReference>
<gene>
    <name evidence="1" type="ORF">S01H1_32736</name>
</gene>
<sequence length="45" mass="4953">MLKEYRTVGSISGPLLLVESVTEAKFGHIVEIELPDGSIRRGQIL</sequence>
<dbReference type="CDD" id="cd18118">
    <property type="entry name" value="ATP-synt_V_A-type_beta_N"/>
    <property type="match status" value="1"/>
</dbReference>
<proteinExistence type="predicted"/>
<protein>
    <recommendedName>
        <fullName evidence="2">ATPase F1/V1/A1 complex alpha/beta subunit N-terminal domain-containing protein</fullName>
    </recommendedName>
</protein>
<evidence type="ECO:0008006" key="2">
    <source>
        <dbReference type="Google" id="ProtNLM"/>
    </source>
</evidence>